<proteinExistence type="predicted"/>
<protein>
    <submittedName>
        <fullName evidence="2">Uncharacterized protein</fullName>
    </submittedName>
</protein>
<feature type="region of interest" description="Disordered" evidence="1">
    <location>
        <begin position="1"/>
        <end position="128"/>
    </location>
</feature>
<name>A0AA88SIS4_TACVA</name>
<keyword evidence="3" id="KW-1185">Reference proteome</keyword>
<reference evidence="2" key="1">
    <citation type="submission" date="2023-08" db="EMBL/GenBank/DDBJ databases">
        <title>Pelteobagrus vachellii genome.</title>
        <authorList>
            <person name="Liu H."/>
        </authorList>
    </citation>
    <scope>NUCLEOTIDE SEQUENCE</scope>
    <source>
        <strain evidence="2">PRFRI_2022a</strain>
        <tissue evidence="2">Muscle</tissue>
    </source>
</reference>
<accession>A0AA88SIS4</accession>
<feature type="compositionally biased region" description="Basic and acidic residues" evidence="1">
    <location>
        <begin position="119"/>
        <end position="128"/>
    </location>
</feature>
<evidence type="ECO:0000313" key="3">
    <source>
        <dbReference type="Proteomes" id="UP001187315"/>
    </source>
</evidence>
<evidence type="ECO:0000313" key="2">
    <source>
        <dbReference type="EMBL" id="KAK2840614.1"/>
    </source>
</evidence>
<dbReference type="AlphaFoldDB" id="A0AA88SIS4"/>
<dbReference type="Proteomes" id="UP001187315">
    <property type="component" value="Unassembled WGS sequence"/>
</dbReference>
<organism evidence="2 3">
    <name type="scientific">Tachysurus vachellii</name>
    <name type="common">Darkbarbel catfish</name>
    <name type="synonym">Pelteobagrus vachellii</name>
    <dbReference type="NCBI Taxonomy" id="175792"/>
    <lineage>
        <taxon>Eukaryota</taxon>
        <taxon>Metazoa</taxon>
        <taxon>Chordata</taxon>
        <taxon>Craniata</taxon>
        <taxon>Vertebrata</taxon>
        <taxon>Euteleostomi</taxon>
        <taxon>Actinopterygii</taxon>
        <taxon>Neopterygii</taxon>
        <taxon>Teleostei</taxon>
        <taxon>Ostariophysi</taxon>
        <taxon>Siluriformes</taxon>
        <taxon>Bagridae</taxon>
        <taxon>Tachysurus</taxon>
    </lineage>
</organism>
<evidence type="ECO:0000256" key="1">
    <source>
        <dbReference type="SAM" id="MobiDB-lite"/>
    </source>
</evidence>
<feature type="compositionally biased region" description="Basic and acidic residues" evidence="1">
    <location>
        <begin position="15"/>
        <end position="33"/>
    </location>
</feature>
<sequence length="189" mass="20998">MPESSKVVNGGQETEVQKEKDKHDSEESRKEIKQQNSNTEGQEGKEETTGPETEQMETGKENPKVNNDEPEQNTETVGHQSSEESVATDNTDLITADAGFTVVRSKRKSKASSSGPQTRKKELVETEQEKQIVNSREAVMASGSEQRHQHRHRQGGVCYGVGLMVGRGLVWKKIQTQNPCISRSVLSIY</sequence>
<feature type="compositionally biased region" description="Basic and acidic residues" evidence="1">
    <location>
        <begin position="57"/>
        <end position="67"/>
    </location>
</feature>
<gene>
    <name evidence="2" type="ORF">Q7C36_012193</name>
</gene>
<feature type="compositionally biased region" description="Polar residues" evidence="1">
    <location>
        <begin position="73"/>
        <end position="93"/>
    </location>
</feature>
<dbReference type="EMBL" id="JAVHJS010000012">
    <property type="protein sequence ID" value="KAK2840614.1"/>
    <property type="molecule type" value="Genomic_DNA"/>
</dbReference>
<comment type="caution">
    <text evidence="2">The sequence shown here is derived from an EMBL/GenBank/DDBJ whole genome shotgun (WGS) entry which is preliminary data.</text>
</comment>